<dbReference type="Gramene" id="TuG1812G0700001569.01.T01">
    <property type="protein sequence ID" value="TuG1812G0700001569.01.T01.cds423638"/>
    <property type="gene ID" value="TuG1812G0700001569.01"/>
</dbReference>
<evidence type="ECO:0000313" key="1">
    <source>
        <dbReference type="EnsemblPlants" id="TuG1812G0700001569.01.T01.cds423638"/>
    </source>
</evidence>
<sequence length="94" mass="10082">MVQAVSTLAIVCSLGSTRSSLISLNSASPCSARPFCRQPLSMDVHDTTLRPRILSNTLRAFSRSPALAYMSTRQFITNPSAPPALTASQCSRLP</sequence>
<dbReference type="EnsemblPlants" id="TuG1812G0700001569.01.T01">
    <property type="protein sequence ID" value="TuG1812G0700001569.01.T01.cds423638"/>
    <property type="gene ID" value="TuG1812G0700001569.01"/>
</dbReference>
<name>A0A8R7V1N0_TRIUA</name>
<gene>
    <name evidence="1" type="primary">LOC125521172</name>
</gene>
<dbReference type="AlphaFoldDB" id="A0A8R7V1N0"/>
<accession>A0A8R7V1N0</accession>
<organism evidence="1 2">
    <name type="scientific">Triticum urartu</name>
    <name type="common">Red wild einkorn</name>
    <name type="synonym">Crithodium urartu</name>
    <dbReference type="NCBI Taxonomy" id="4572"/>
    <lineage>
        <taxon>Eukaryota</taxon>
        <taxon>Viridiplantae</taxon>
        <taxon>Streptophyta</taxon>
        <taxon>Embryophyta</taxon>
        <taxon>Tracheophyta</taxon>
        <taxon>Spermatophyta</taxon>
        <taxon>Magnoliopsida</taxon>
        <taxon>Liliopsida</taxon>
        <taxon>Poales</taxon>
        <taxon>Poaceae</taxon>
        <taxon>BOP clade</taxon>
        <taxon>Pooideae</taxon>
        <taxon>Triticodae</taxon>
        <taxon>Triticeae</taxon>
        <taxon>Triticinae</taxon>
        <taxon>Triticum</taxon>
    </lineage>
</organism>
<protein>
    <submittedName>
        <fullName evidence="1">Uncharacterized protein</fullName>
    </submittedName>
</protein>
<dbReference type="Proteomes" id="UP000015106">
    <property type="component" value="Chromosome 7"/>
</dbReference>
<evidence type="ECO:0000313" key="2">
    <source>
        <dbReference type="Proteomes" id="UP000015106"/>
    </source>
</evidence>
<reference evidence="1" key="3">
    <citation type="submission" date="2022-06" db="UniProtKB">
        <authorList>
            <consortium name="EnsemblPlants"/>
        </authorList>
    </citation>
    <scope>IDENTIFICATION</scope>
</reference>
<reference evidence="2" key="1">
    <citation type="journal article" date="2013" name="Nature">
        <title>Draft genome of the wheat A-genome progenitor Triticum urartu.</title>
        <authorList>
            <person name="Ling H.Q."/>
            <person name="Zhao S."/>
            <person name="Liu D."/>
            <person name="Wang J."/>
            <person name="Sun H."/>
            <person name="Zhang C."/>
            <person name="Fan H."/>
            <person name="Li D."/>
            <person name="Dong L."/>
            <person name="Tao Y."/>
            <person name="Gao C."/>
            <person name="Wu H."/>
            <person name="Li Y."/>
            <person name="Cui Y."/>
            <person name="Guo X."/>
            <person name="Zheng S."/>
            <person name="Wang B."/>
            <person name="Yu K."/>
            <person name="Liang Q."/>
            <person name="Yang W."/>
            <person name="Lou X."/>
            <person name="Chen J."/>
            <person name="Feng M."/>
            <person name="Jian J."/>
            <person name="Zhang X."/>
            <person name="Luo G."/>
            <person name="Jiang Y."/>
            <person name="Liu J."/>
            <person name="Wang Z."/>
            <person name="Sha Y."/>
            <person name="Zhang B."/>
            <person name="Wu H."/>
            <person name="Tang D."/>
            <person name="Shen Q."/>
            <person name="Xue P."/>
            <person name="Zou S."/>
            <person name="Wang X."/>
            <person name="Liu X."/>
            <person name="Wang F."/>
            <person name="Yang Y."/>
            <person name="An X."/>
            <person name="Dong Z."/>
            <person name="Zhang K."/>
            <person name="Zhang X."/>
            <person name="Luo M.C."/>
            <person name="Dvorak J."/>
            <person name="Tong Y."/>
            <person name="Wang J."/>
            <person name="Yang H."/>
            <person name="Li Z."/>
            <person name="Wang D."/>
            <person name="Zhang A."/>
            <person name="Wang J."/>
        </authorList>
    </citation>
    <scope>NUCLEOTIDE SEQUENCE</scope>
    <source>
        <strain evidence="2">cv. G1812</strain>
    </source>
</reference>
<keyword evidence="2" id="KW-1185">Reference proteome</keyword>
<reference evidence="1" key="2">
    <citation type="submission" date="2018-03" db="EMBL/GenBank/DDBJ databases">
        <title>The Triticum urartu genome reveals the dynamic nature of wheat genome evolution.</title>
        <authorList>
            <person name="Ling H."/>
            <person name="Ma B."/>
            <person name="Shi X."/>
            <person name="Liu H."/>
            <person name="Dong L."/>
            <person name="Sun H."/>
            <person name="Cao Y."/>
            <person name="Gao Q."/>
            <person name="Zheng S."/>
            <person name="Li Y."/>
            <person name="Yu Y."/>
            <person name="Du H."/>
            <person name="Qi M."/>
            <person name="Li Y."/>
            <person name="Yu H."/>
            <person name="Cui Y."/>
            <person name="Wang N."/>
            <person name="Chen C."/>
            <person name="Wu H."/>
            <person name="Zhao Y."/>
            <person name="Zhang J."/>
            <person name="Li Y."/>
            <person name="Zhou W."/>
            <person name="Zhang B."/>
            <person name="Hu W."/>
            <person name="Eijk M."/>
            <person name="Tang J."/>
            <person name="Witsenboer H."/>
            <person name="Zhao S."/>
            <person name="Li Z."/>
            <person name="Zhang A."/>
            <person name="Wang D."/>
            <person name="Liang C."/>
        </authorList>
    </citation>
    <scope>NUCLEOTIDE SEQUENCE [LARGE SCALE GENOMIC DNA]</scope>
    <source>
        <strain evidence="1">cv. G1812</strain>
    </source>
</reference>
<proteinExistence type="predicted"/>